<dbReference type="GO" id="GO:0005315">
    <property type="term" value="F:phosphate transmembrane transporter activity"/>
    <property type="evidence" value="ECO:0007669"/>
    <property type="project" value="InterPro"/>
</dbReference>
<feature type="domain" description="ABC transporter" evidence="3">
    <location>
        <begin position="6"/>
        <end position="247"/>
    </location>
</feature>
<keyword evidence="1" id="KW-0547">Nucleotide-binding</keyword>
<reference evidence="4 5" key="1">
    <citation type="journal article" date="2016" name="Nat. Commun.">
        <title>Thousands of microbial genomes shed light on interconnected biogeochemical processes in an aquifer system.</title>
        <authorList>
            <person name="Anantharaman K."/>
            <person name="Brown C.T."/>
            <person name="Hug L.A."/>
            <person name="Sharon I."/>
            <person name="Castelle C.J."/>
            <person name="Probst A.J."/>
            <person name="Thomas B.C."/>
            <person name="Singh A."/>
            <person name="Wilkins M.J."/>
            <person name="Karaoz U."/>
            <person name="Brodie E.L."/>
            <person name="Williams K.H."/>
            <person name="Hubbard S.S."/>
            <person name="Banfield J.F."/>
        </authorList>
    </citation>
    <scope>NUCLEOTIDE SEQUENCE [LARGE SCALE GENOMIC DNA]</scope>
</reference>
<dbReference type="Gene3D" id="3.40.50.300">
    <property type="entry name" value="P-loop containing nucleotide triphosphate hydrolases"/>
    <property type="match status" value="1"/>
</dbReference>
<accession>A0A1F4T4I4</accession>
<dbReference type="Pfam" id="PF00005">
    <property type="entry name" value="ABC_tran"/>
    <property type="match status" value="1"/>
</dbReference>
<dbReference type="GO" id="GO:0005524">
    <property type="term" value="F:ATP binding"/>
    <property type="evidence" value="ECO:0007669"/>
    <property type="project" value="UniProtKB-KW"/>
</dbReference>
<gene>
    <name evidence="4" type="ORF">A3K49_01195</name>
</gene>
<keyword evidence="2 4" id="KW-0067">ATP-binding</keyword>
<proteinExistence type="predicted"/>
<dbReference type="InterPro" id="IPR005670">
    <property type="entry name" value="PstB-like"/>
</dbReference>
<evidence type="ECO:0000313" key="4">
    <source>
        <dbReference type="EMBL" id="OGC27624.1"/>
    </source>
</evidence>
<organism evidence="4 5">
    <name type="scientific">candidate division WOR-1 bacterium RIFOXYC12_FULL_54_18</name>
    <dbReference type="NCBI Taxonomy" id="1802584"/>
    <lineage>
        <taxon>Bacteria</taxon>
        <taxon>Bacillati</taxon>
        <taxon>Saganbacteria</taxon>
    </lineage>
</organism>
<evidence type="ECO:0000313" key="5">
    <source>
        <dbReference type="Proteomes" id="UP000178602"/>
    </source>
</evidence>
<dbReference type="GO" id="GO:0016020">
    <property type="term" value="C:membrane"/>
    <property type="evidence" value="ECO:0007669"/>
    <property type="project" value="InterPro"/>
</dbReference>
<dbReference type="PANTHER" id="PTHR43423:SF1">
    <property type="entry name" value="ABC TRANSPORTER I FAMILY MEMBER 17"/>
    <property type="match status" value="1"/>
</dbReference>
<dbReference type="SMART" id="SM00382">
    <property type="entry name" value="AAA"/>
    <property type="match status" value="1"/>
</dbReference>
<sequence>MDKPIIETSKLNFYYGSFHALIDVNLKVGRNKITSLIGPSGCGKSTLLRIFNRMNDLIDGTTTSGSVLIEGREILGPQVDLVDLRKHVGMVFQRPNPFPLSVFENVAFGLRIRGERRKNVLEEAVCKSLSSVLLFDDLKDKLSLNALQLTLEQQQRLCIARLIAVTPDLLLMDEICSALDPMATMKIESLMLELKKQYTIVIVTHNMQQAARVSDECGFMLLGELIEFGDTKKIFTAPDDQRTDDYITGRFG</sequence>
<dbReference type="InterPro" id="IPR027417">
    <property type="entry name" value="P-loop_NTPase"/>
</dbReference>
<dbReference type="InterPro" id="IPR003593">
    <property type="entry name" value="AAA+_ATPase"/>
</dbReference>
<protein>
    <submittedName>
        <fullName evidence="4">Phosphate ABC transporter ATP-binding protein</fullName>
    </submittedName>
</protein>
<dbReference type="InterPro" id="IPR003439">
    <property type="entry name" value="ABC_transporter-like_ATP-bd"/>
</dbReference>
<name>A0A1F4T4I4_UNCSA</name>
<dbReference type="GO" id="GO:0016887">
    <property type="term" value="F:ATP hydrolysis activity"/>
    <property type="evidence" value="ECO:0007669"/>
    <property type="project" value="InterPro"/>
</dbReference>
<comment type="caution">
    <text evidence="4">The sequence shown here is derived from an EMBL/GenBank/DDBJ whole genome shotgun (WGS) entry which is preliminary data.</text>
</comment>
<dbReference type="PROSITE" id="PS50893">
    <property type="entry name" value="ABC_TRANSPORTER_2"/>
    <property type="match status" value="1"/>
</dbReference>
<dbReference type="NCBIfam" id="TIGR00972">
    <property type="entry name" value="3a0107s01c2"/>
    <property type="match status" value="1"/>
</dbReference>
<dbReference type="EMBL" id="MEUG01000001">
    <property type="protein sequence ID" value="OGC27624.1"/>
    <property type="molecule type" value="Genomic_DNA"/>
</dbReference>
<evidence type="ECO:0000256" key="1">
    <source>
        <dbReference type="ARBA" id="ARBA00022741"/>
    </source>
</evidence>
<dbReference type="PANTHER" id="PTHR43423">
    <property type="entry name" value="ABC TRANSPORTER I FAMILY MEMBER 17"/>
    <property type="match status" value="1"/>
</dbReference>
<dbReference type="GO" id="GO:0035435">
    <property type="term" value="P:phosphate ion transmembrane transport"/>
    <property type="evidence" value="ECO:0007669"/>
    <property type="project" value="InterPro"/>
</dbReference>
<evidence type="ECO:0000256" key="2">
    <source>
        <dbReference type="ARBA" id="ARBA00022840"/>
    </source>
</evidence>
<dbReference type="SUPFAM" id="SSF52540">
    <property type="entry name" value="P-loop containing nucleoside triphosphate hydrolases"/>
    <property type="match status" value="1"/>
</dbReference>
<dbReference type="CDD" id="cd03260">
    <property type="entry name" value="ABC_PstB_phosphate_transporter"/>
    <property type="match status" value="1"/>
</dbReference>
<dbReference type="Proteomes" id="UP000178602">
    <property type="component" value="Unassembled WGS sequence"/>
</dbReference>
<evidence type="ECO:0000259" key="3">
    <source>
        <dbReference type="PROSITE" id="PS50893"/>
    </source>
</evidence>
<dbReference type="AlphaFoldDB" id="A0A1F4T4I4"/>